<name>A0A4Y2VQD9_ARAVE</name>
<dbReference type="EMBL" id="BGPR01049366">
    <property type="protein sequence ID" value="GBO26344.1"/>
    <property type="molecule type" value="Genomic_DNA"/>
</dbReference>
<accession>A0A4Y2VQD9</accession>
<keyword evidence="2" id="KW-1185">Reference proteome</keyword>
<proteinExistence type="predicted"/>
<organism evidence="1 2">
    <name type="scientific">Araneus ventricosus</name>
    <name type="common">Orbweaver spider</name>
    <name type="synonym">Epeira ventricosa</name>
    <dbReference type="NCBI Taxonomy" id="182803"/>
    <lineage>
        <taxon>Eukaryota</taxon>
        <taxon>Metazoa</taxon>
        <taxon>Ecdysozoa</taxon>
        <taxon>Arthropoda</taxon>
        <taxon>Chelicerata</taxon>
        <taxon>Arachnida</taxon>
        <taxon>Araneae</taxon>
        <taxon>Araneomorphae</taxon>
        <taxon>Entelegynae</taxon>
        <taxon>Araneoidea</taxon>
        <taxon>Araneidae</taxon>
        <taxon>Araneus</taxon>
    </lineage>
</organism>
<dbReference type="AlphaFoldDB" id="A0A4Y2VQD9"/>
<gene>
    <name evidence="1" type="ORF">AVEN_210677_1</name>
</gene>
<comment type="caution">
    <text evidence="1">The sequence shown here is derived from an EMBL/GenBank/DDBJ whole genome shotgun (WGS) entry which is preliminary data.</text>
</comment>
<reference evidence="1 2" key="1">
    <citation type="journal article" date="2019" name="Sci. Rep.">
        <title>Orb-weaving spider Araneus ventricosus genome elucidates the spidroin gene catalogue.</title>
        <authorList>
            <person name="Kono N."/>
            <person name="Nakamura H."/>
            <person name="Ohtoshi R."/>
            <person name="Moran D.A.P."/>
            <person name="Shinohara A."/>
            <person name="Yoshida Y."/>
            <person name="Fujiwara M."/>
            <person name="Mori M."/>
            <person name="Tomita M."/>
            <person name="Arakawa K."/>
        </authorList>
    </citation>
    <scope>NUCLEOTIDE SEQUENCE [LARGE SCALE GENOMIC DNA]</scope>
</reference>
<dbReference type="Proteomes" id="UP000499080">
    <property type="component" value="Unassembled WGS sequence"/>
</dbReference>
<evidence type="ECO:0000313" key="1">
    <source>
        <dbReference type="EMBL" id="GBO26344.1"/>
    </source>
</evidence>
<protein>
    <submittedName>
        <fullName evidence="1">Uncharacterized protein</fullName>
    </submittedName>
</protein>
<sequence>MGGEGEPFSGQMAQLSLFVENPSSSTHNADSHQFALATLDFLGSAVKLSGTVSVSVQLCRRQPMWWEIRGIDGFSGLRHDTGIGL</sequence>
<evidence type="ECO:0000313" key="2">
    <source>
        <dbReference type="Proteomes" id="UP000499080"/>
    </source>
</evidence>